<evidence type="ECO:0000313" key="7">
    <source>
        <dbReference type="EMBL" id="OXA57180.1"/>
    </source>
</evidence>
<evidence type="ECO:0000256" key="3">
    <source>
        <dbReference type="ARBA" id="ARBA00022786"/>
    </source>
</evidence>
<evidence type="ECO:0000256" key="4">
    <source>
        <dbReference type="ARBA" id="ARBA00023306"/>
    </source>
</evidence>
<dbReference type="OMA" id="IMNTIHS"/>
<dbReference type="GO" id="GO:0051301">
    <property type="term" value="P:cell division"/>
    <property type="evidence" value="ECO:0007669"/>
    <property type="project" value="UniProtKB-KW"/>
</dbReference>
<sequence>MPKLKVLDTRQTTEEIVVMSWSPKMDLLALGNITGNIYLHRLSWQKVWQVSLTLKDEPVVPEIMTWHPEGLFLVVVSGETTFVIDVEGGKVVHNHEISFNITTARWCTSQYQHCLNECLSSHFRQQQIQRLESNLSILFLGTADGYVYAYTGGFLLGLCIKVSEDPAPLRILQVDSTLSLQSFIFLSQECSETTSNKDTDVTITFSHFRNDLLPKMAPIIRPLGLRYILFLKSWATIQGEFSSLSESWTKIVDVYQSYMTFGGMKEIEVTRIDYLELALTGISTVEMEIFLGSVGREKEAKKNINVINSATASIIEHIRTIKCSITNMLTELNEIGGFLKQVSEYEEANSILIEIRKAVTYFFLAILNMQGLIHNFVELCLHFMNLIMNTIHSFNIQDLPDFIEEDSDTDKVLEFLQTKVNKDILKYLFANVKLGYTERNTSKKKVTSNSIPIMSSKNIFSNVMNPDGGVNNYQNFANLVHNILKKSDFVGDEGHPLLLDYSEHQVKDLITNIVPKVNSLTKSLLCIPVLCNVPFEADTFPIIKIPTEEHGNRQLNQFSLFLNESQSKTYLTTMLDSKQILLFEVNLLDNKKPMLKSTILHISRNVQCFEIFSIDYMTLVSYDQEDKRSEREQDVGRTIVCQIPYVSIVSHAVEVDVSSLRSKCGGKPTLPHNTRVEVPLNMYKPGAALSPSSNIDYVLPIEGFAPRALTVSSARKVGSLLGEDRRTVLILEMDLSGETTLDDTAEDEEGEGDADVRSGDSTTEEED</sequence>
<dbReference type="InterPro" id="IPR024789">
    <property type="entry name" value="APC4"/>
</dbReference>
<evidence type="ECO:0000256" key="2">
    <source>
        <dbReference type="ARBA" id="ARBA00022776"/>
    </source>
</evidence>
<evidence type="ECO:0000313" key="8">
    <source>
        <dbReference type="Proteomes" id="UP000198287"/>
    </source>
</evidence>
<keyword evidence="2" id="KW-0498">Mitosis</keyword>
<keyword evidence="8" id="KW-1185">Reference proteome</keyword>
<dbReference type="PANTHER" id="PTHR13260">
    <property type="entry name" value="ANAPHASE PROMOTING COMPLEX SUBUNIT 4 APC4"/>
    <property type="match status" value="1"/>
</dbReference>
<dbReference type="PANTHER" id="PTHR13260:SF0">
    <property type="entry name" value="ANAPHASE-PROMOTING COMPLEX SUBUNIT 4"/>
    <property type="match status" value="1"/>
</dbReference>
<feature type="region of interest" description="Disordered" evidence="5">
    <location>
        <begin position="736"/>
        <end position="767"/>
    </location>
</feature>
<dbReference type="GO" id="GO:0070979">
    <property type="term" value="P:protein K11-linked ubiquitination"/>
    <property type="evidence" value="ECO:0007669"/>
    <property type="project" value="TreeGrafter"/>
</dbReference>
<dbReference type="InterPro" id="IPR036322">
    <property type="entry name" value="WD40_repeat_dom_sf"/>
</dbReference>
<dbReference type="STRING" id="158441.A0A226EIQ9"/>
<dbReference type="InterPro" id="IPR015943">
    <property type="entry name" value="WD40/YVTN_repeat-like_dom_sf"/>
</dbReference>
<dbReference type="OrthoDB" id="2110451at2759"/>
<name>A0A226EIQ9_FOLCA</name>
<proteinExistence type="predicted"/>
<gene>
    <name evidence="7" type="ORF">Fcan01_07226</name>
</gene>
<feature type="domain" description="Anaphase-promoting complex subunit 4-like WD40" evidence="6">
    <location>
        <begin position="19"/>
        <end position="107"/>
    </location>
</feature>
<dbReference type="GO" id="GO:0031145">
    <property type="term" value="P:anaphase-promoting complex-dependent catabolic process"/>
    <property type="evidence" value="ECO:0007669"/>
    <property type="project" value="InterPro"/>
</dbReference>
<dbReference type="EMBL" id="LNIX01000003">
    <property type="protein sequence ID" value="OXA57180.1"/>
    <property type="molecule type" value="Genomic_DNA"/>
</dbReference>
<evidence type="ECO:0000259" key="6">
    <source>
        <dbReference type="Pfam" id="PF12894"/>
    </source>
</evidence>
<dbReference type="Proteomes" id="UP000198287">
    <property type="component" value="Unassembled WGS sequence"/>
</dbReference>
<evidence type="ECO:0000256" key="5">
    <source>
        <dbReference type="SAM" id="MobiDB-lite"/>
    </source>
</evidence>
<dbReference type="SUPFAM" id="SSF50978">
    <property type="entry name" value="WD40 repeat-like"/>
    <property type="match status" value="1"/>
</dbReference>
<organism evidence="7 8">
    <name type="scientific">Folsomia candida</name>
    <name type="common">Springtail</name>
    <dbReference type="NCBI Taxonomy" id="158441"/>
    <lineage>
        <taxon>Eukaryota</taxon>
        <taxon>Metazoa</taxon>
        <taxon>Ecdysozoa</taxon>
        <taxon>Arthropoda</taxon>
        <taxon>Hexapoda</taxon>
        <taxon>Collembola</taxon>
        <taxon>Entomobryomorpha</taxon>
        <taxon>Isotomoidea</taxon>
        <taxon>Isotomidae</taxon>
        <taxon>Proisotominae</taxon>
        <taxon>Folsomia</taxon>
    </lineage>
</organism>
<keyword evidence="1" id="KW-0132">Cell division</keyword>
<dbReference type="Pfam" id="PF12894">
    <property type="entry name" value="ANAPC4_WD40"/>
    <property type="match status" value="1"/>
</dbReference>
<dbReference type="AlphaFoldDB" id="A0A226EIQ9"/>
<comment type="caution">
    <text evidence="7">The sequence shown here is derived from an EMBL/GenBank/DDBJ whole genome shotgun (WGS) entry which is preliminary data.</text>
</comment>
<feature type="compositionally biased region" description="Acidic residues" evidence="5">
    <location>
        <begin position="740"/>
        <end position="753"/>
    </location>
</feature>
<reference evidence="7 8" key="1">
    <citation type="submission" date="2015-12" db="EMBL/GenBank/DDBJ databases">
        <title>The genome of Folsomia candida.</title>
        <authorList>
            <person name="Faddeeva A."/>
            <person name="Derks M.F."/>
            <person name="Anvar Y."/>
            <person name="Smit S."/>
            <person name="Van Straalen N."/>
            <person name="Roelofs D."/>
        </authorList>
    </citation>
    <scope>NUCLEOTIDE SEQUENCE [LARGE SCALE GENOMIC DNA]</scope>
    <source>
        <strain evidence="7 8">VU population</strain>
        <tissue evidence="7">Whole body</tissue>
    </source>
</reference>
<dbReference type="Gene3D" id="2.130.10.10">
    <property type="entry name" value="YVTN repeat-like/Quinoprotein amine dehydrogenase"/>
    <property type="match status" value="1"/>
</dbReference>
<dbReference type="GO" id="GO:0034399">
    <property type="term" value="C:nuclear periphery"/>
    <property type="evidence" value="ECO:0007669"/>
    <property type="project" value="TreeGrafter"/>
</dbReference>
<accession>A0A226EIQ9</accession>
<protein>
    <submittedName>
        <fullName evidence="7">Anaphase-promoting complex subunit 4</fullName>
    </submittedName>
</protein>
<dbReference type="GO" id="GO:0005680">
    <property type="term" value="C:anaphase-promoting complex"/>
    <property type="evidence" value="ECO:0007669"/>
    <property type="project" value="InterPro"/>
</dbReference>
<keyword evidence="3" id="KW-0833">Ubl conjugation pathway</keyword>
<dbReference type="InterPro" id="IPR024977">
    <property type="entry name" value="Apc4-like_WD40_dom"/>
</dbReference>
<keyword evidence="4" id="KW-0131">Cell cycle</keyword>
<evidence type="ECO:0000256" key="1">
    <source>
        <dbReference type="ARBA" id="ARBA00022618"/>
    </source>
</evidence>